<keyword evidence="2" id="KW-1185">Reference proteome</keyword>
<dbReference type="PATRIC" id="fig|68170.10.peg.8083"/>
<name>A0A0F0GKF5_LENAE</name>
<gene>
    <name evidence="1" type="ORF">UK23_31140</name>
</gene>
<reference evidence="1 2" key="1">
    <citation type="submission" date="2015-02" db="EMBL/GenBank/DDBJ databases">
        <authorList>
            <person name="Ju K.-S."/>
            <person name="Doroghazi J.R."/>
            <person name="Metcalf W."/>
        </authorList>
    </citation>
    <scope>NUCLEOTIDE SEQUENCE [LARGE SCALE GENOMIC DNA]</scope>
    <source>
        <strain evidence="1 2">NRRL B-16140</strain>
    </source>
</reference>
<proteinExistence type="predicted"/>
<organism evidence="1 2">
    <name type="scientific">Lentzea aerocolonigenes</name>
    <name type="common">Lechevalieria aerocolonigenes</name>
    <name type="synonym">Saccharothrix aerocolonigenes</name>
    <dbReference type="NCBI Taxonomy" id="68170"/>
    <lineage>
        <taxon>Bacteria</taxon>
        <taxon>Bacillati</taxon>
        <taxon>Actinomycetota</taxon>
        <taxon>Actinomycetes</taxon>
        <taxon>Pseudonocardiales</taxon>
        <taxon>Pseudonocardiaceae</taxon>
        <taxon>Lentzea</taxon>
    </lineage>
</organism>
<accession>A0A0F0GKF5</accession>
<evidence type="ECO:0000313" key="2">
    <source>
        <dbReference type="Proteomes" id="UP000033393"/>
    </source>
</evidence>
<evidence type="ECO:0000313" key="1">
    <source>
        <dbReference type="EMBL" id="KJK44004.1"/>
    </source>
</evidence>
<dbReference type="EMBL" id="JYJG01000266">
    <property type="protein sequence ID" value="KJK44004.1"/>
    <property type="molecule type" value="Genomic_DNA"/>
</dbReference>
<sequence length="141" mass="15060">MPSARTQDQLTLGTHQVRAAVTAMHDALLAGLGEAELGTFDIGHTAARDALGSLGETIARQSGEPELTHDEAYLFAAFGEEVLRIARLLETLHRHGAAIAEAERARQSVLAHLCKTDEDLADLMLVAARLRELVAARGGEV</sequence>
<comment type="caution">
    <text evidence="1">The sequence shown here is derived from an EMBL/GenBank/DDBJ whole genome shotgun (WGS) entry which is preliminary data.</text>
</comment>
<protein>
    <submittedName>
        <fullName evidence="1">Uncharacterized protein</fullName>
    </submittedName>
</protein>
<dbReference type="RefSeq" id="WP_045315268.1">
    <property type="nucleotide sequence ID" value="NZ_JYJG01000266.1"/>
</dbReference>
<dbReference type="AlphaFoldDB" id="A0A0F0GKF5"/>
<dbReference type="Proteomes" id="UP000033393">
    <property type="component" value="Unassembled WGS sequence"/>
</dbReference>